<proteinExistence type="predicted"/>
<name>A0A4Q0XM76_9BACT</name>
<accession>A0A4Q0XM76</accession>
<gene>
    <name evidence="1" type="ORF">CRV04_12470</name>
</gene>
<protein>
    <submittedName>
        <fullName evidence="1">Uncharacterized protein</fullName>
    </submittedName>
</protein>
<dbReference type="RefSeq" id="WP_128997191.1">
    <property type="nucleotide sequence ID" value="NZ_PDKN01000012.1"/>
</dbReference>
<organism evidence="1 2">
    <name type="scientific">Candidatus Marinarcus aquaticus</name>
    <dbReference type="NCBI Taxonomy" id="2044504"/>
    <lineage>
        <taxon>Bacteria</taxon>
        <taxon>Pseudomonadati</taxon>
        <taxon>Campylobacterota</taxon>
        <taxon>Epsilonproteobacteria</taxon>
        <taxon>Campylobacterales</taxon>
        <taxon>Arcobacteraceae</taxon>
        <taxon>Candidatus Marinarcus</taxon>
    </lineage>
</organism>
<sequence length="104" mass="12408">MESWHVSLAVVVCGVIAQFAVNKYQNGEFKKQIDGLFKRADKHSEDIVQLQTQKKQYLTTHRADEVYLRRKEFELFEKHLDRRFDTLDKSVARILNYVEAKYKE</sequence>
<comment type="caution">
    <text evidence="1">The sequence shown here is derived from an EMBL/GenBank/DDBJ whole genome shotgun (WGS) entry which is preliminary data.</text>
</comment>
<evidence type="ECO:0000313" key="1">
    <source>
        <dbReference type="EMBL" id="RXJ53764.1"/>
    </source>
</evidence>
<dbReference type="EMBL" id="PDKN01000012">
    <property type="protein sequence ID" value="RXJ53764.1"/>
    <property type="molecule type" value="Genomic_DNA"/>
</dbReference>
<evidence type="ECO:0000313" key="2">
    <source>
        <dbReference type="Proteomes" id="UP000290657"/>
    </source>
</evidence>
<dbReference type="Proteomes" id="UP000290657">
    <property type="component" value="Unassembled WGS sequence"/>
</dbReference>
<dbReference type="AlphaFoldDB" id="A0A4Q0XM76"/>
<dbReference type="OrthoDB" id="5365739at2"/>
<keyword evidence="2" id="KW-1185">Reference proteome</keyword>
<reference evidence="1 2" key="1">
    <citation type="submission" date="2017-10" db="EMBL/GenBank/DDBJ databases">
        <title>Genomics of the genus Arcobacter.</title>
        <authorList>
            <person name="Perez-Cataluna A."/>
            <person name="Figueras M.J."/>
        </authorList>
    </citation>
    <scope>NUCLEOTIDE SEQUENCE [LARGE SCALE GENOMIC DNA]</scope>
    <source>
        <strain evidence="1 2">CECT 8987</strain>
    </source>
</reference>